<dbReference type="GO" id="GO:0004740">
    <property type="term" value="F:pyruvate dehydrogenase (acetyl-transferring) kinase activity"/>
    <property type="evidence" value="ECO:0007669"/>
    <property type="project" value="TreeGrafter"/>
</dbReference>
<protein>
    <recommendedName>
        <fullName evidence="1">Protein-serine/threonine kinase</fullName>
        <ecNumber evidence="1">2.7.11.-</ecNumber>
    </recommendedName>
</protein>
<keyword evidence="1" id="KW-0418">Kinase</keyword>
<dbReference type="OrthoDB" id="241648at2759"/>
<keyword evidence="1" id="KW-0808">Transferase</keyword>
<gene>
    <name evidence="2" type="ORF">SeLEV6574_g07999</name>
</gene>
<dbReference type="GO" id="GO:0005759">
    <property type="term" value="C:mitochondrial matrix"/>
    <property type="evidence" value="ECO:0007669"/>
    <property type="project" value="UniProtKB-SubCell"/>
</dbReference>
<dbReference type="EMBL" id="QEAM01000677">
    <property type="protein sequence ID" value="TPX36803.1"/>
    <property type="molecule type" value="Genomic_DNA"/>
</dbReference>
<keyword evidence="1" id="KW-0547">Nucleotide-binding</keyword>
<name>A0A507CGZ1_9FUNG</name>
<comment type="caution">
    <text evidence="2">The sequence shown here is derived from an EMBL/GenBank/DDBJ whole genome shotgun (WGS) entry which is preliminary data.</text>
</comment>
<dbReference type="GO" id="GO:0010906">
    <property type="term" value="P:regulation of glucose metabolic process"/>
    <property type="evidence" value="ECO:0007669"/>
    <property type="project" value="TreeGrafter"/>
</dbReference>
<dbReference type="Gene3D" id="3.30.565.10">
    <property type="entry name" value="Histidine kinase-like ATPase, C-terminal domain"/>
    <property type="match status" value="1"/>
</dbReference>
<dbReference type="GO" id="GO:0005524">
    <property type="term" value="F:ATP binding"/>
    <property type="evidence" value="ECO:0007669"/>
    <property type="project" value="UniProtKB-UniRule"/>
</dbReference>
<dbReference type="PANTHER" id="PTHR11947">
    <property type="entry name" value="PYRUVATE DEHYDROGENASE KINASE"/>
    <property type="match status" value="1"/>
</dbReference>
<dbReference type="AlphaFoldDB" id="A0A507CGZ1"/>
<dbReference type="InterPro" id="IPR036890">
    <property type="entry name" value="HATPase_C_sf"/>
</dbReference>
<evidence type="ECO:0000313" key="2">
    <source>
        <dbReference type="EMBL" id="TPX36803.1"/>
    </source>
</evidence>
<keyword evidence="1" id="KW-0496">Mitochondrion</keyword>
<dbReference type="VEuPathDB" id="FungiDB:SeMB42_g06900"/>
<dbReference type="EC" id="2.7.11.-" evidence="1"/>
<accession>A0A507CGZ1</accession>
<evidence type="ECO:0000256" key="1">
    <source>
        <dbReference type="RuleBase" id="RU366032"/>
    </source>
</evidence>
<dbReference type="PANTHER" id="PTHR11947:SF20">
    <property type="entry name" value="[3-METHYL-2-OXOBUTANOATE DEHYDROGENASE [LIPOAMIDE]] KINASE, MITOCHONDRIAL"/>
    <property type="match status" value="1"/>
</dbReference>
<evidence type="ECO:0000313" key="3">
    <source>
        <dbReference type="Proteomes" id="UP000320475"/>
    </source>
</evidence>
<keyword evidence="1" id="KW-0067">ATP-binding</keyword>
<dbReference type="Proteomes" id="UP000320475">
    <property type="component" value="Unassembled WGS sequence"/>
</dbReference>
<comment type="similarity">
    <text evidence="1">Belongs to the PDK/BCKDK protein kinase family.</text>
</comment>
<reference evidence="2 3" key="1">
    <citation type="journal article" date="2019" name="Sci. Rep.">
        <title>Comparative genomics of chytrid fungi reveal insights into the obligate biotrophic and pathogenic lifestyle of Synchytrium endobioticum.</title>
        <authorList>
            <person name="van de Vossenberg B.T.L.H."/>
            <person name="Warris S."/>
            <person name="Nguyen H.D.T."/>
            <person name="van Gent-Pelzer M.P.E."/>
            <person name="Joly D.L."/>
            <person name="van de Geest H.C."/>
            <person name="Bonants P.J.M."/>
            <person name="Smith D.S."/>
            <person name="Levesque C.A."/>
            <person name="van der Lee T.A.J."/>
        </authorList>
    </citation>
    <scope>NUCLEOTIDE SEQUENCE [LARGE SCALE GENOMIC DNA]</scope>
    <source>
        <strain evidence="2 3">LEV6574</strain>
    </source>
</reference>
<dbReference type="InterPro" id="IPR039028">
    <property type="entry name" value="BCKD/PDK"/>
</dbReference>
<comment type="subcellular location">
    <subcellularLocation>
        <location evidence="1">Mitochondrion matrix</location>
    </subcellularLocation>
</comment>
<sequence length="202" mass="22616">MRELFMIHFRRIPGGVLIRRVGLRMLTSLRYILVVGQTRCVVYSERLARILRGIVERHTPDVLTVAQADWSESCWDCRYRNGPGVVASDAAVDAAEKCDETLGVAPPPSGGGPIGSCPHITFVPSHLQHVRFEVLKNSMRAVEEKEEQKVGFGNAERNSMPPFVVSTIELTSHEIQIRILDQSVEIPAENLPSLFTYAYERS</sequence>
<dbReference type="SUPFAM" id="SSF55874">
    <property type="entry name" value="ATPase domain of HSP90 chaperone/DNA topoisomerase II/histidine kinase"/>
    <property type="match status" value="1"/>
</dbReference>
<proteinExistence type="inferred from homology"/>
<organism evidence="2 3">
    <name type="scientific">Synchytrium endobioticum</name>
    <dbReference type="NCBI Taxonomy" id="286115"/>
    <lineage>
        <taxon>Eukaryota</taxon>
        <taxon>Fungi</taxon>
        <taxon>Fungi incertae sedis</taxon>
        <taxon>Chytridiomycota</taxon>
        <taxon>Chytridiomycota incertae sedis</taxon>
        <taxon>Chytridiomycetes</taxon>
        <taxon>Synchytriales</taxon>
        <taxon>Synchytriaceae</taxon>
        <taxon>Synchytrium</taxon>
    </lineage>
</organism>